<name>A0A0E9WLE5_ANGAN</name>
<reference evidence="1" key="1">
    <citation type="submission" date="2014-11" db="EMBL/GenBank/DDBJ databases">
        <authorList>
            <person name="Amaro Gonzalez C."/>
        </authorList>
    </citation>
    <scope>NUCLEOTIDE SEQUENCE</scope>
</reference>
<organism evidence="1">
    <name type="scientific">Anguilla anguilla</name>
    <name type="common">European freshwater eel</name>
    <name type="synonym">Muraena anguilla</name>
    <dbReference type="NCBI Taxonomy" id="7936"/>
    <lineage>
        <taxon>Eukaryota</taxon>
        <taxon>Metazoa</taxon>
        <taxon>Chordata</taxon>
        <taxon>Craniata</taxon>
        <taxon>Vertebrata</taxon>
        <taxon>Euteleostomi</taxon>
        <taxon>Actinopterygii</taxon>
        <taxon>Neopterygii</taxon>
        <taxon>Teleostei</taxon>
        <taxon>Anguilliformes</taxon>
        <taxon>Anguillidae</taxon>
        <taxon>Anguilla</taxon>
    </lineage>
</organism>
<evidence type="ECO:0000313" key="1">
    <source>
        <dbReference type="EMBL" id="JAH91126.1"/>
    </source>
</evidence>
<dbReference type="AlphaFoldDB" id="A0A0E9WLE5"/>
<accession>A0A0E9WLE5</accession>
<dbReference type="EMBL" id="GBXM01017451">
    <property type="protein sequence ID" value="JAH91126.1"/>
    <property type="molecule type" value="Transcribed_RNA"/>
</dbReference>
<sequence length="68" mass="8075">MCRVQRHSNDNELTYTVLKHLRNKIMQVYNNFGPETSCNNNKHTQCSRSFIMHNNLAKFKAYSTVRLK</sequence>
<protein>
    <submittedName>
        <fullName evidence="1">Uncharacterized protein</fullName>
    </submittedName>
</protein>
<proteinExistence type="predicted"/>
<reference evidence="1" key="2">
    <citation type="journal article" date="2015" name="Fish Shellfish Immunol.">
        <title>Early steps in the European eel (Anguilla anguilla)-Vibrio vulnificus interaction in the gills: Role of the RtxA13 toxin.</title>
        <authorList>
            <person name="Callol A."/>
            <person name="Pajuelo D."/>
            <person name="Ebbesson L."/>
            <person name="Teles M."/>
            <person name="MacKenzie S."/>
            <person name="Amaro C."/>
        </authorList>
    </citation>
    <scope>NUCLEOTIDE SEQUENCE</scope>
</reference>